<dbReference type="Proteomes" id="UP001295684">
    <property type="component" value="Unassembled WGS sequence"/>
</dbReference>
<dbReference type="EMBL" id="CAMPGE010009501">
    <property type="protein sequence ID" value="CAI2368365.1"/>
    <property type="molecule type" value="Genomic_DNA"/>
</dbReference>
<evidence type="ECO:0000313" key="3">
    <source>
        <dbReference type="Proteomes" id="UP001295684"/>
    </source>
</evidence>
<keyword evidence="3" id="KW-1185">Reference proteome</keyword>
<dbReference type="PANTHER" id="PTHR22836">
    <property type="entry name" value="WD40 REPEAT PROTEIN"/>
    <property type="match status" value="1"/>
</dbReference>
<dbReference type="GO" id="GO:0031124">
    <property type="term" value="P:mRNA 3'-end processing"/>
    <property type="evidence" value="ECO:0007669"/>
    <property type="project" value="InterPro"/>
</dbReference>
<evidence type="ECO:0000256" key="1">
    <source>
        <dbReference type="PROSITE-ProRule" id="PRU00221"/>
    </source>
</evidence>
<dbReference type="SMART" id="SM00320">
    <property type="entry name" value="WD40"/>
    <property type="match status" value="7"/>
</dbReference>
<dbReference type="InterPro" id="IPR036322">
    <property type="entry name" value="WD40_repeat_dom_sf"/>
</dbReference>
<organism evidence="2 3">
    <name type="scientific">Euplotes crassus</name>
    <dbReference type="NCBI Taxonomy" id="5936"/>
    <lineage>
        <taxon>Eukaryota</taxon>
        <taxon>Sar</taxon>
        <taxon>Alveolata</taxon>
        <taxon>Ciliophora</taxon>
        <taxon>Intramacronucleata</taxon>
        <taxon>Spirotrichea</taxon>
        <taxon>Hypotrichia</taxon>
        <taxon>Euplotida</taxon>
        <taxon>Euplotidae</taxon>
        <taxon>Moneuplotes</taxon>
    </lineage>
</organism>
<evidence type="ECO:0000313" key="2">
    <source>
        <dbReference type="EMBL" id="CAI2368365.1"/>
    </source>
</evidence>
<proteinExistence type="predicted"/>
<feature type="repeat" description="WD" evidence="1">
    <location>
        <begin position="331"/>
        <end position="362"/>
    </location>
</feature>
<dbReference type="PANTHER" id="PTHR22836:SF0">
    <property type="entry name" value="PRE-MRNA 3' END PROCESSING PROTEIN WDR33"/>
    <property type="match status" value="1"/>
</dbReference>
<keyword evidence="1" id="KW-0853">WD repeat</keyword>
<dbReference type="InterPro" id="IPR045245">
    <property type="entry name" value="Pfs2-like"/>
</dbReference>
<reference evidence="2" key="1">
    <citation type="submission" date="2023-07" db="EMBL/GenBank/DDBJ databases">
        <authorList>
            <consortium name="AG Swart"/>
            <person name="Singh M."/>
            <person name="Singh A."/>
            <person name="Seah K."/>
            <person name="Emmerich C."/>
        </authorList>
    </citation>
    <scope>NUCLEOTIDE SEQUENCE</scope>
    <source>
        <strain evidence="2">DP1</strain>
    </source>
</reference>
<dbReference type="PROSITE" id="PS50294">
    <property type="entry name" value="WD_REPEATS_REGION"/>
    <property type="match status" value="3"/>
</dbReference>
<gene>
    <name evidence="2" type="ORF">ECRASSUSDP1_LOCUS9656</name>
</gene>
<dbReference type="GO" id="GO:0005847">
    <property type="term" value="C:mRNA cleavage and polyadenylation specificity factor complex"/>
    <property type="evidence" value="ECO:0007669"/>
    <property type="project" value="TreeGrafter"/>
</dbReference>
<dbReference type="CDD" id="cd00200">
    <property type="entry name" value="WD40"/>
    <property type="match status" value="1"/>
</dbReference>
<feature type="repeat" description="WD" evidence="1">
    <location>
        <begin position="287"/>
        <end position="329"/>
    </location>
</feature>
<dbReference type="InterPro" id="IPR015943">
    <property type="entry name" value="WD40/YVTN_repeat-like_dom_sf"/>
</dbReference>
<dbReference type="PROSITE" id="PS50082">
    <property type="entry name" value="WD_REPEATS_2"/>
    <property type="match status" value="5"/>
</dbReference>
<feature type="repeat" description="WD" evidence="1">
    <location>
        <begin position="245"/>
        <end position="286"/>
    </location>
</feature>
<protein>
    <submittedName>
        <fullName evidence="2">Uncharacterized protein</fullName>
    </submittedName>
</protein>
<dbReference type="InterPro" id="IPR001680">
    <property type="entry name" value="WD40_rpt"/>
</dbReference>
<dbReference type="AlphaFoldDB" id="A0AAD1XBN8"/>
<dbReference type="Gene3D" id="2.130.10.10">
    <property type="entry name" value="YVTN repeat-like/Quinoprotein amine dehydrogenase"/>
    <property type="match status" value="2"/>
</dbReference>
<name>A0AAD1XBN8_EUPCR</name>
<accession>A0AAD1XBN8</accession>
<dbReference type="Pfam" id="PF00400">
    <property type="entry name" value="WD40"/>
    <property type="match status" value="6"/>
</dbReference>
<dbReference type="SUPFAM" id="SSF50978">
    <property type="entry name" value="WD40 repeat-like"/>
    <property type="match status" value="1"/>
</dbReference>
<sequence length="428" mass="49052">MESQIWRVQQESCKNIGDYNSTYINYHPLSAYDFGEDDLPQEFSHDLLPEYSQYTYPAYLNTESASELACPKFVGESSSTSKHPVFAIKWMQHGRKLITGHTNGEIHVWNGVTLNFDTVNSLHEDGIKVMKWAKDHEWLITADKKGCIHYWTTDLNTIAKHQAHTSQVRDLDFSSSYGKFASCSDDRIVKIFDFGTFKPELQFEGHRSDVKTCAWHPYESMIVSAGRDSEIKFWDPKSGKEVYTIQSHYNAINKVRWNKNGNWLLSGSKDTSIKIYDVRVMKDFRTFQAHEDEINALEWHPDCEELFVSGGGDGMVVFWMANEDEAYYKIDKAHYGACWDLAWHPMGNCLATAGNDTFLQLWARPKPGEGLEDPKIRLDERVAEMNQAKPAGMYGGSKLFADKSYISHKKAQSLAKSKENIQRGSKRM</sequence>
<feature type="repeat" description="WD" evidence="1">
    <location>
        <begin position="203"/>
        <end position="244"/>
    </location>
</feature>
<feature type="repeat" description="WD" evidence="1">
    <location>
        <begin position="161"/>
        <end position="193"/>
    </location>
</feature>
<comment type="caution">
    <text evidence="2">The sequence shown here is derived from an EMBL/GenBank/DDBJ whole genome shotgun (WGS) entry which is preliminary data.</text>
</comment>